<feature type="compositionally biased region" description="Low complexity" evidence="1">
    <location>
        <begin position="887"/>
        <end position="899"/>
    </location>
</feature>
<organism evidence="2 3">
    <name type="scientific">Polyrhizophydium stewartii</name>
    <dbReference type="NCBI Taxonomy" id="2732419"/>
    <lineage>
        <taxon>Eukaryota</taxon>
        <taxon>Fungi</taxon>
        <taxon>Fungi incertae sedis</taxon>
        <taxon>Chytridiomycota</taxon>
        <taxon>Chytridiomycota incertae sedis</taxon>
        <taxon>Chytridiomycetes</taxon>
        <taxon>Rhizophydiales</taxon>
        <taxon>Rhizophydiales incertae sedis</taxon>
        <taxon>Polyrhizophydium</taxon>
    </lineage>
</organism>
<feature type="region of interest" description="Disordered" evidence="1">
    <location>
        <begin position="859"/>
        <end position="997"/>
    </location>
</feature>
<evidence type="ECO:0000256" key="1">
    <source>
        <dbReference type="SAM" id="MobiDB-lite"/>
    </source>
</evidence>
<feature type="compositionally biased region" description="Acidic residues" evidence="1">
    <location>
        <begin position="324"/>
        <end position="338"/>
    </location>
</feature>
<keyword evidence="3" id="KW-1185">Reference proteome</keyword>
<feature type="compositionally biased region" description="Basic residues" evidence="1">
    <location>
        <begin position="229"/>
        <end position="238"/>
    </location>
</feature>
<feature type="region of interest" description="Disordered" evidence="1">
    <location>
        <begin position="471"/>
        <end position="493"/>
    </location>
</feature>
<dbReference type="EMBL" id="JADGIZ020000047">
    <property type="protein sequence ID" value="KAL2913376.1"/>
    <property type="molecule type" value="Genomic_DNA"/>
</dbReference>
<feature type="region of interest" description="Disordered" evidence="1">
    <location>
        <begin position="645"/>
        <end position="664"/>
    </location>
</feature>
<dbReference type="Proteomes" id="UP001527925">
    <property type="component" value="Unassembled WGS sequence"/>
</dbReference>
<proteinExistence type="predicted"/>
<comment type="caution">
    <text evidence="2">The sequence shown here is derived from an EMBL/GenBank/DDBJ whole genome shotgun (WGS) entry which is preliminary data.</text>
</comment>
<accession>A0ABR4N1I0</accession>
<feature type="region of interest" description="Disordered" evidence="1">
    <location>
        <begin position="125"/>
        <end position="150"/>
    </location>
</feature>
<feature type="compositionally biased region" description="Acidic residues" evidence="1">
    <location>
        <begin position="382"/>
        <end position="392"/>
    </location>
</feature>
<feature type="compositionally biased region" description="Low complexity" evidence="1">
    <location>
        <begin position="916"/>
        <end position="933"/>
    </location>
</feature>
<feature type="compositionally biased region" description="Polar residues" evidence="1">
    <location>
        <begin position="870"/>
        <end position="879"/>
    </location>
</feature>
<evidence type="ECO:0000313" key="3">
    <source>
        <dbReference type="Proteomes" id="UP001527925"/>
    </source>
</evidence>
<gene>
    <name evidence="2" type="ORF">HK105_207121</name>
</gene>
<feature type="region of interest" description="Disordered" evidence="1">
    <location>
        <begin position="571"/>
        <end position="610"/>
    </location>
</feature>
<reference evidence="2 3" key="1">
    <citation type="submission" date="2023-09" db="EMBL/GenBank/DDBJ databases">
        <title>Pangenome analysis of Batrachochytrium dendrobatidis and related Chytrids.</title>
        <authorList>
            <person name="Yacoub M.N."/>
            <person name="Stajich J.E."/>
            <person name="James T.Y."/>
        </authorList>
    </citation>
    <scope>NUCLEOTIDE SEQUENCE [LARGE SCALE GENOMIC DNA]</scope>
    <source>
        <strain evidence="2 3">JEL0888</strain>
    </source>
</reference>
<name>A0ABR4N1I0_9FUNG</name>
<protein>
    <submittedName>
        <fullName evidence="2">Uncharacterized protein</fullName>
    </submittedName>
</protein>
<feature type="region of interest" description="Disordered" evidence="1">
    <location>
        <begin position="303"/>
        <end position="347"/>
    </location>
</feature>
<feature type="region of interest" description="Disordered" evidence="1">
    <location>
        <begin position="373"/>
        <end position="398"/>
    </location>
</feature>
<feature type="region of interest" description="Disordered" evidence="1">
    <location>
        <begin position="202"/>
        <end position="288"/>
    </location>
</feature>
<evidence type="ECO:0000313" key="2">
    <source>
        <dbReference type="EMBL" id="KAL2913376.1"/>
    </source>
</evidence>
<sequence>MVFKHSPETDPAERILGVQARTSRTLSFFGAAAPAHAPRRESIWLINKRWNEMMSRTEDKRPTQMALPMPDPSASNPSAAAVTTLRAAGDHIPGHPESRSTAEAASLAKPRPRVVELAADIKKQLKPKPADTLSFDEAEGAPRKTKTKKSITFSDTVMCKSISRVEDLLATFDDECLGSGERDGDEEDDGFAQAFDSDHAAGKRLFAEASPGDTDQVGAPAGGVSLSGRAHKGSSRSHRPGDAGVHVGDKIDPSKSVSSDCALASGGSTRIRSPLLATEKPRKHDKKSVAIAQSHIVISSTAATPSFSQVPGTEKRREVTFNWSDDEECDDGSDETDESPVRSGTAGIRVDSANLYSSLKRFGGCRRDRIDSGASKVTNTCDDAESDPDGNDGPDAVAYPSAHDCGGLLSAMAPPDAEAGDVHGVSKTLHAVKISVSDHSRGRLEARALDHPASGLAFEPPGRIPTRICTSLSPSPPTSLPTAATGRSASRRTRLGRDVGVRFDLAPASHKHHELVRPQSAPPSDDADALLKAFEQDGDLGMDPVLATGSAFGDPSDEVALLDIAFREITEPEPPRRAGPTPHGSRPVSGSLITDITSEPPAAPHAEMESSAALHEYDTSFHRVVRLQDGHYYHAECDSITSLAGACPTPDRSRSQTPSPTPRANARALDAAESFLSAVETQVLAEASNLVHAASCRSFFGTDGDGIECLCRGECLARALVEHDADPTRSAASEIRRVHPLPAWNSSVSVELPVDGEQRSPVSLHMREAAADAPQTAASISDADLLKELEVLLDMSAIPMPLRNMQQRANQGLSDASATQDLAVVRSLGVDGPPSGSPIVPVPIEKRLERTLLMASTSMSPEALPKQQPLPASQRTQASEPHAGQLTSSSTPSDSTLASERSSLVETRIPAQPRQSGSTARSASVSSRPSTKSGTARANTPQAGDAEPAEPSPLWQSPQKHQHQQHAGDANQIHEAKGPDSGLHPAKQLPGQTQSGSQTWISASTLHESVGSLPRVPAVDLTASARVDPKATAVTAAITGAPGVQRPHRSAVWVMIGQLFSKSPNASRIDGKIAPMG</sequence>